<dbReference type="RefSeq" id="WP_190253952.1">
    <property type="nucleotide sequence ID" value="NZ_BMPI01000037.1"/>
</dbReference>
<reference evidence="1" key="2">
    <citation type="submission" date="2020-09" db="EMBL/GenBank/DDBJ databases">
        <authorList>
            <person name="Sun Q."/>
            <person name="Ohkuma M."/>
        </authorList>
    </citation>
    <scope>NUCLEOTIDE SEQUENCE</scope>
    <source>
        <strain evidence="1">JCM 19831</strain>
    </source>
</reference>
<dbReference type="Gene3D" id="6.10.250.660">
    <property type="match status" value="2"/>
</dbReference>
<proteinExistence type="predicted"/>
<name>A0A917U3A8_9ACTN</name>
<evidence type="ECO:0000313" key="2">
    <source>
        <dbReference type="Proteomes" id="UP000642070"/>
    </source>
</evidence>
<dbReference type="InterPro" id="IPR019933">
    <property type="entry name" value="DivIVA_domain"/>
</dbReference>
<dbReference type="AlphaFoldDB" id="A0A917U3A8"/>
<comment type="caution">
    <text evidence="1">The sequence shown here is derived from an EMBL/GenBank/DDBJ whole genome shotgun (WGS) entry which is preliminary data.</text>
</comment>
<reference evidence="1" key="1">
    <citation type="journal article" date="2014" name="Int. J. Syst. Evol. Microbiol.">
        <title>Complete genome sequence of Corynebacterium casei LMG S-19264T (=DSM 44701T), isolated from a smear-ripened cheese.</title>
        <authorList>
            <consortium name="US DOE Joint Genome Institute (JGI-PGF)"/>
            <person name="Walter F."/>
            <person name="Albersmeier A."/>
            <person name="Kalinowski J."/>
            <person name="Ruckert C."/>
        </authorList>
    </citation>
    <scope>NUCLEOTIDE SEQUENCE</scope>
    <source>
        <strain evidence="1">JCM 19831</strain>
    </source>
</reference>
<keyword evidence="2" id="KW-1185">Reference proteome</keyword>
<evidence type="ECO:0000313" key="1">
    <source>
        <dbReference type="EMBL" id="GGM55309.1"/>
    </source>
</evidence>
<evidence type="ECO:0008006" key="3">
    <source>
        <dbReference type="Google" id="ProtNLM"/>
    </source>
</evidence>
<organism evidence="1 2">
    <name type="scientific">Dactylosporangium sucinum</name>
    <dbReference type="NCBI Taxonomy" id="1424081"/>
    <lineage>
        <taxon>Bacteria</taxon>
        <taxon>Bacillati</taxon>
        <taxon>Actinomycetota</taxon>
        <taxon>Actinomycetes</taxon>
        <taxon>Micromonosporales</taxon>
        <taxon>Micromonosporaceae</taxon>
        <taxon>Dactylosporangium</taxon>
    </lineage>
</organism>
<sequence>MSEFATTFRGYNRTEVDAFVRTASDALASADPARHAQARADAQAVTFHTAWRGYDRVDVDHYLRRIAKGRPDDR</sequence>
<dbReference type="EMBL" id="BMPI01000037">
    <property type="protein sequence ID" value="GGM55309.1"/>
    <property type="molecule type" value="Genomic_DNA"/>
</dbReference>
<accession>A0A917U3A8</accession>
<dbReference type="Proteomes" id="UP000642070">
    <property type="component" value="Unassembled WGS sequence"/>
</dbReference>
<gene>
    <name evidence="1" type="ORF">GCM10007977_066230</name>
</gene>
<dbReference type="NCBIfam" id="TIGR03544">
    <property type="entry name" value="DivI1A_domain"/>
    <property type="match status" value="2"/>
</dbReference>
<protein>
    <recommendedName>
        <fullName evidence="3">DivIVA domain-containing protein</fullName>
    </recommendedName>
</protein>